<dbReference type="SUPFAM" id="SSF56300">
    <property type="entry name" value="Metallo-dependent phosphatases"/>
    <property type="match status" value="1"/>
</dbReference>
<dbReference type="GO" id="GO:0016791">
    <property type="term" value="F:phosphatase activity"/>
    <property type="evidence" value="ECO:0007669"/>
    <property type="project" value="TreeGrafter"/>
</dbReference>
<dbReference type="EMBL" id="DF968182">
    <property type="protein sequence ID" value="GAP43421.1"/>
    <property type="molecule type" value="Genomic_DNA"/>
</dbReference>
<evidence type="ECO:0000259" key="1">
    <source>
        <dbReference type="Pfam" id="PF00149"/>
    </source>
</evidence>
<protein>
    <submittedName>
        <fullName evidence="2">Calcineurin-like phosphoesterase</fullName>
    </submittedName>
</protein>
<dbReference type="Gene3D" id="3.60.21.10">
    <property type="match status" value="1"/>
</dbReference>
<organism evidence="2">
    <name type="scientific">Lentimicrobium saccharophilum</name>
    <dbReference type="NCBI Taxonomy" id="1678841"/>
    <lineage>
        <taxon>Bacteria</taxon>
        <taxon>Pseudomonadati</taxon>
        <taxon>Bacteroidota</taxon>
        <taxon>Bacteroidia</taxon>
        <taxon>Bacteroidales</taxon>
        <taxon>Lentimicrobiaceae</taxon>
        <taxon>Lentimicrobium</taxon>
    </lineage>
</organism>
<sequence>MPKQWVIPDIHGCVRTLRALIEQLVIPAKEDTLYFLGDFVDRGPDSKGVLDYVMGLEDQGYNIVALKGNHEEFFIKAWEEEQQARGFLFLKKTNKSKAQWMPHGGREALESFGTTELSKIPVHYIDWMRKLPLFHITGNFLLVHAGLNFNIEDPFQDTHSMLWIKDYRIIPSKIENRRLIHGHVPVSLDFIDIAVNSPGYPFVDLDNGCYMVNRPGYGNLPALELQSMELKVQPNLDMD</sequence>
<gene>
    <name evidence="2" type="ORF">TBC1_111574</name>
</gene>
<dbReference type="STRING" id="1678841.TBC1_111574"/>
<dbReference type="GO" id="GO:0110154">
    <property type="term" value="P:RNA decapping"/>
    <property type="evidence" value="ECO:0007669"/>
    <property type="project" value="TreeGrafter"/>
</dbReference>
<evidence type="ECO:0000313" key="2">
    <source>
        <dbReference type="EMBL" id="GAP43421.1"/>
    </source>
</evidence>
<reference evidence="2" key="1">
    <citation type="journal article" date="2015" name="Genome Announc.">
        <title>Draft Genome Sequence of Bacteroidales Strain TBC1, a Novel Isolate from a Methanogenic Wastewater Treatment System.</title>
        <authorList>
            <person name="Tourlousse D.M."/>
            <person name="Matsuura N."/>
            <person name="Sun L."/>
            <person name="Toyonaga M."/>
            <person name="Kuroda K."/>
            <person name="Ohashi A."/>
            <person name="Cruz R."/>
            <person name="Yamaguchi T."/>
            <person name="Sekiguchi Y."/>
        </authorList>
    </citation>
    <scope>NUCLEOTIDE SEQUENCE [LARGE SCALE GENOMIC DNA]</scope>
    <source>
        <strain evidence="2">TBC1</strain>
    </source>
</reference>
<proteinExistence type="predicted"/>
<dbReference type="InterPro" id="IPR004843">
    <property type="entry name" value="Calcineurin-like_PHP"/>
</dbReference>
<feature type="domain" description="Calcineurin-like phosphoesterase" evidence="1">
    <location>
        <begin position="5"/>
        <end position="187"/>
    </location>
</feature>
<dbReference type="InterPro" id="IPR050126">
    <property type="entry name" value="Ap4A_hydrolase"/>
</dbReference>
<dbReference type="InterPro" id="IPR029052">
    <property type="entry name" value="Metallo-depent_PP-like"/>
</dbReference>
<dbReference type="Proteomes" id="UP000053091">
    <property type="component" value="Unassembled WGS sequence"/>
</dbReference>
<dbReference type="CDD" id="cd00144">
    <property type="entry name" value="MPP_PPP_family"/>
    <property type="match status" value="1"/>
</dbReference>
<dbReference type="OrthoDB" id="7550081at2"/>
<dbReference type="AlphaFoldDB" id="A0A0S7BSQ9"/>
<name>A0A0S7BSQ9_9BACT</name>
<keyword evidence="3" id="KW-1185">Reference proteome</keyword>
<dbReference type="GO" id="GO:0005737">
    <property type="term" value="C:cytoplasm"/>
    <property type="evidence" value="ECO:0007669"/>
    <property type="project" value="TreeGrafter"/>
</dbReference>
<dbReference type="RefSeq" id="WP_062040466.1">
    <property type="nucleotide sequence ID" value="NZ_DF968182.1"/>
</dbReference>
<dbReference type="PANTHER" id="PTHR42850:SF4">
    <property type="entry name" value="ZINC-DEPENDENT ENDOPOLYPHOSPHATASE"/>
    <property type="match status" value="1"/>
</dbReference>
<accession>A0A0S7BSQ9</accession>
<dbReference type="GO" id="GO:0008803">
    <property type="term" value="F:bis(5'-nucleosyl)-tetraphosphatase (symmetrical) activity"/>
    <property type="evidence" value="ECO:0007669"/>
    <property type="project" value="TreeGrafter"/>
</dbReference>
<dbReference type="Pfam" id="PF00149">
    <property type="entry name" value="Metallophos"/>
    <property type="match status" value="1"/>
</dbReference>
<dbReference type="PANTHER" id="PTHR42850">
    <property type="entry name" value="METALLOPHOSPHOESTERASE"/>
    <property type="match status" value="1"/>
</dbReference>
<evidence type="ECO:0000313" key="3">
    <source>
        <dbReference type="Proteomes" id="UP000053091"/>
    </source>
</evidence>